<organism evidence="1 2">
    <name type="scientific">Pyropia yezoensis</name>
    <name type="common">Susabi-nori</name>
    <name type="synonym">Porphyra yezoensis</name>
    <dbReference type="NCBI Taxonomy" id="2788"/>
    <lineage>
        <taxon>Eukaryota</taxon>
        <taxon>Rhodophyta</taxon>
        <taxon>Bangiophyceae</taxon>
        <taxon>Bangiales</taxon>
        <taxon>Bangiaceae</taxon>
        <taxon>Pyropia</taxon>
    </lineage>
</organism>
<comment type="caution">
    <text evidence="1">The sequence shown here is derived from an EMBL/GenBank/DDBJ whole genome shotgun (WGS) entry which is preliminary data.</text>
</comment>
<keyword evidence="2" id="KW-1185">Reference proteome</keyword>
<accession>A0ACC3BIM8</accession>
<sequence length="840" mass="91841">MAVFAFATSSTSSGGVMLFPAEGHPSATSARPLRGAETVVKKRVFIGGRDGDGRSRGIWVTPAGAMLAAGPDASHGGITSMAAGMEPSFLRGWIRWCPNDETFHPAQCDKFKEKLHSKDWRKRQPGYFIRSGSGWGKTFNLQELLTWVIVASVEFEQDCATASGDRAKLQRRVQHKVISKLQQADALGLARAVTAFCVNFNGSTPYSAAEAPFAKAVGGEVCCHLRLCYTELADPKKVKWRNFLKGVESAIHKKELVIDDMVEAGNAIMSFCRGSAGGVPLLVVDEVAKVVSPYSVPLKLDWCEDICPAACQTLEALNGMVLFSTLQYDIMKRECNRSGRSMHPAIELSSLEPAAFANAVVVELAPLFMDSVVRVAGMGLVVPGQAPSPSLSFVLLICGLLGGHPRYVARFLEELKKQVAHLVGAQSSSSQETIFSDTVQHVCWVSLDDALSTYSVAALRGSDGSLNFMNNIIAAALLRRPVRLDDIVIERRSGNAVEAATWDILGSESVVLLEKQGQTMSGTEKQGRMKSGTEKQERMKSGTEKRGQTKSGQVLDLDYATPRLHSLTALKLACLARSGRCDIAFKDLLLCPGERLTGERLELVIANWCIVSSYCRAEYPADYADVTLEKVWDARPDLHRSFGNNFLRHVRVDATATRKSGVCRETVDDVIKFVAKHPERATDAVFRLNTGAPRRPQIAIDVVEFFRVSQAFGRYKIGDMIMAVYQCKDCGLDASGSPSLSNVNKGWELLETCVLGVGGVWDQWKDNIVFVYANRYTKNFGTRASKSRATFDSGRACSQTVLLSGSDLSGWHPNPIPAFLSAAERLDQADAEETLSRFWY</sequence>
<evidence type="ECO:0000313" key="1">
    <source>
        <dbReference type="EMBL" id="KAK1857634.1"/>
    </source>
</evidence>
<protein>
    <submittedName>
        <fullName evidence="1">Uncharacterized protein</fullName>
    </submittedName>
</protein>
<dbReference type="Proteomes" id="UP000798662">
    <property type="component" value="Chromosome 1"/>
</dbReference>
<dbReference type="EMBL" id="CM020618">
    <property type="protein sequence ID" value="KAK1857634.1"/>
    <property type="molecule type" value="Genomic_DNA"/>
</dbReference>
<reference evidence="1" key="1">
    <citation type="submission" date="2019-11" db="EMBL/GenBank/DDBJ databases">
        <title>Nori genome reveals adaptations in red seaweeds to the harsh intertidal environment.</title>
        <authorList>
            <person name="Wang D."/>
            <person name="Mao Y."/>
        </authorList>
    </citation>
    <scope>NUCLEOTIDE SEQUENCE</scope>
    <source>
        <tissue evidence="1">Gametophyte</tissue>
    </source>
</reference>
<gene>
    <name evidence="1" type="ORF">I4F81_000250</name>
</gene>
<name>A0ACC3BIM8_PYRYE</name>
<evidence type="ECO:0000313" key="2">
    <source>
        <dbReference type="Proteomes" id="UP000798662"/>
    </source>
</evidence>
<proteinExistence type="predicted"/>